<dbReference type="FunFam" id="3.40.366.10:FF:000002">
    <property type="entry name" value="Probable polyketide synthase 2"/>
    <property type="match status" value="1"/>
</dbReference>
<dbReference type="InterPro" id="IPR057326">
    <property type="entry name" value="KR_dom"/>
</dbReference>
<keyword evidence="2" id="KW-0597">Phosphoprotein</keyword>
<dbReference type="Pfam" id="PF23589">
    <property type="entry name" value="WHD_AprA"/>
    <property type="match status" value="1"/>
</dbReference>
<dbReference type="Gene3D" id="3.40.50.720">
    <property type="entry name" value="NAD(P)-binding Rossmann-like Domain"/>
    <property type="match status" value="1"/>
</dbReference>
<dbReference type="SMART" id="SM00825">
    <property type="entry name" value="PKS_KS"/>
    <property type="match status" value="1"/>
</dbReference>
<dbReference type="PROSITE" id="PS00606">
    <property type="entry name" value="KS3_1"/>
    <property type="match status" value="1"/>
</dbReference>
<evidence type="ECO:0000256" key="3">
    <source>
        <dbReference type="ARBA" id="ARBA00022679"/>
    </source>
</evidence>
<dbReference type="Gene3D" id="1.10.1200.10">
    <property type="entry name" value="ACP-like"/>
    <property type="match status" value="2"/>
</dbReference>
<evidence type="ECO:0000313" key="8">
    <source>
        <dbReference type="Proteomes" id="UP000269154"/>
    </source>
</evidence>
<dbReference type="Pfam" id="PF21394">
    <property type="entry name" value="Beta-ketacyl_N"/>
    <property type="match status" value="1"/>
</dbReference>
<dbReference type="GO" id="GO:0004312">
    <property type="term" value="F:fatty acid synthase activity"/>
    <property type="evidence" value="ECO:0007669"/>
    <property type="project" value="TreeGrafter"/>
</dbReference>
<dbReference type="InterPro" id="IPR050091">
    <property type="entry name" value="PKS_NRPS_Biosynth_Enz"/>
</dbReference>
<dbReference type="SUPFAM" id="SSF52151">
    <property type="entry name" value="FabD/lysophospholipase-like"/>
    <property type="match status" value="2"/>
</dbReference>
<dbReference type="CDD" id="cd08955">
    <property type="entry name" value="KR_2_FAS_SDR_x"/>
    <property type="match status" value="1"/>
</dbReference>
<dbReference type="InterPro" id="IPR009081">
    <property type="entry name" value="PP-bd_ACP"/>
</dbReference>
<proteinExistence type="predicted"/>
<dbReference type="InterPro" id="IPR016181">
    <property type="entry name" value="Acyl_CoA_acyltransferase"/>
</dbReference>
<dbReference type="SUPFAM" id="SSF55729">
    <property type="entry name" value="Acyl-CoA N-acyltransferases (Nat)"/>
    <property type="match status" value="1"/>
</dbReference>
<feature type="domain" description="Carrier" evidence="4">
    <location>
        <begin position="2723"/>
        <end position="2801"/>
    </location>
</feature>
<feature type="domain" description="Ketosynthase family 3 (KS3)" evidence="6">
    <location>
        <begin position="792"/>
        <end position="1221"/>
    </location>
</feature>
<dbReference type="InterPro" id="IPR001227">
    <property type="entry name" value="Ac_transferase_dom_sf"/>
</dbReference>
<dbReference type="GO" id="GO:0004315">
    <property type="term" value="F:3-oxoacyl-[acyl-carrier-protein] synthase activity"/>
    <property type="evidence" value="ECO:0007669"/>
    <property type="project" value="InterPro"/>
</dbReference>
<dbReference type="InterPro" id="IPR049490">
    <property type="entry name" value="C883_1060-like_KR_N"/>
</dbReference>
<dbReference type="InterPro" id="IPR020841">
    <property type="entry name" value="PKS_Beta-ketoAc_synthase_dom"/>
</dbReference>
<dbReference type="RefSeq" id="WP_124154471.1">
    <property type="nucleotide sequence ID" value="NZ_CAWOLW010000246.1"/>
</dbReference>
<dbReference type="InterPro" id="IPR000182">
    <property type="entry name" value="GNAT_dom"/>
</dbReference>
<dbReference type="Pfam" id="PF00698">
    <property type="entry name" value="Acyl_transf_1"/>
    <property type="match status" value="2"/>
</dbReference>
<dbReference type="SMART" id="SM00823">
    <property type="entry name" value="PKS_PP"/>
    <property type="match status" value="2"/>
</dbReference>
<dbReference type="PROSITE" id="PS51186">
    <property type="entry name" value="GNAT"/>
    <property type="match status" value="1"/>
</dbReference>
<dbReference type="CDD" id="cd00833">
    <property type="entry name" value="PKS"/>
    <property type="match status" value="1"/>
</dbReference>
<feature type="domain" description="Carrier" evidence="4">
    <location>
        <begin position="681"/>
        <end position="758"/>
    </location>
</feature>
<dbReference type="InterPro" id="IPR036291">
    <property type="entry name" value="NAD(P)-bd_dom_sf"/>
</dbReference>
<keyword evidence="3" id="KW-0808">Transferase</keyword>
<name>A0A3N6QP84_9CYAN</name>
<dbReference type="PANTHER" id="PTHR43775">
    <property type="entry name" value="FATTY ACID SYNTHASE"/>
    <property type="match status" value="1"/>
</dbReference>
<dbReference type="InterPro" id="IPR013968">
    <property type="entry name" value="PKS_KR"/>
</dbReference>
<dbReference type="InterPro" id="IPR036736">
    <property type="entry name" value="ACP-like_sf"/>
</dbReference>
<dbReference type="InterPro" id="IPR018201">
    <property type="entry name" value="Ketoacyl_synth_AS"/>
</dbReference>
<accession>A0A3N6QP84</accession>
<dbReference type="Pfam" id="PF22621">
    <property type="entry name" value="CurL-like_PKS_C"/>
    <property type="match status" value="2"/>
</dbReference>
<dbReference type="GO" id="GO:0031177">
    <property type="term" value="F:phosphopantetheine binding"/>
    <property type="evidence" value="ECO:0007669"/>
    <property type="project" value="InterPro"/>
</dbReference>
<dbReference type="InterPro" id="IPR056393">
    <property type="entry name" value="AprA-like_MT2"/>
</dbReference>
<dbReference type="PROSITE" id="PS52004">
    <property type="entry name" value="KS3_2"/>
    <property type="match status" value="1"/>
</dbReference>
<dbReference type="SUPFAM" id="SSF53901">
    <property type="entry name" value="Thiolase-like"/>
    <property type="match status" value="1"/>
</dbReference>
<dbReference type="PROSITE" id="PS50075">
    <property type="entry name" value="CARRIER"/>
    <property type="match status" value="2"/>
</dbReference>
<evidence type="ECO:0000313" key="7">
    <source>
        <dbReference type="EMBL" id="RQH48212.1"/>
    </source>
</evidence>
<evidence type="ECO:0000256" key="2">
    <source>
        <dbReference type="ARBA" id="ARBA00022553"/>
    </source>
</evidence>
<organism evidence="7 8">
    <name type="scientific">Okeania hirsuta</name>
    <dbReference type="NCBI Taxonomy" id="1458930"/>
    <lineage>
        <taxon>Bacteria</taxon>
        <taxon>Bacillati</taxon>
        <taxon>Cyanobacteriota</taxon>
        <taxon>Cyanophyceae</taxon>
        <taxon>Oscillatoriophycideae</taxon>
        <taxon>Oscillatoriales</taxon>
        <taxon>Microcoleaceae</taxon>
        <taxon>Okeania</taxon>
    </lineage>
</organism>
<dbReference type="InterPro" id="IPR014030">
    <property type="entry name" value="Ketoacyl_synth_N"/>
</dbReference>
<dbReference type="SUPFAM" id="SSF55048">
    <property type="entry name" value="Probable ACP-binding domain of malonyl-CoA ACP transacylase"/>
    <property type="match status" value="1"/>
</dbReference>
<dbReference type="EMBL" id="RCBY01000032">
    <property type="protein sequence ID" value="RQH48212.1"/>
    <property type="molecule type" value="Genomic_DNA"/>
</dbReference>
<dbReference type="Gene3D" id="3.30.70.3290">
    <property type="match status" value="2"/>
</dbReference>
<sequence length="2854" mass="320495">MMQSLGWLSKNEVGEYSLTENSQAYLSIPEKILDLYNLPIESYLLGKEKPSILKSWIELSQQQWHINDITIADFLDGVLIIPIMLALHKHNLLAVDQEEKPLFSGVSPHIREELSTLFIAKGWAEKSSITVQKHSQKSNDYENNLCLTALGKFIVERILITGVTASYTPMLLQISDVLFGKSQTVFCRDEQGSESHIDRKLNVMSNGFQHQKFFADVDELILSIFNQLPYYEQPNYIVDMGCGDGTLLKRVYQVISTKSARGKVLDKYPVQMIGVDYNQASLQESALTLAGIPNLLMKGDIGNPQQMISDLRTHGIDEPEKILHIRSFLDHDRPFIPPQNLEAAKKRSQLSYSGVYVDSDGGLIPAQIMIQSLVEHLERWSSVVTKNGMMILEVHCLEPEVVNKFLDSSNNLHFDALQAFSSQHLVEADVFLSCAAEVGLFPKWEFSKRYPQNFPFSRITLNCFEKKPYKLRHPTIKDLPELIVLEELCWSENLRVDSEEIQRRILNFPQGQFVLELEDKIVGAIYSQRIERTEVLENRTFVEVPSLHTESGVVIQLLATNILPELQNQGLGDQLLEWMLQYCAVMGGVERVVGVTRCRNYPDYSPIPMAEYIHKKNESGLLVDQILRFHQIHGAKIQKVLPGYRPKDIENQGYGVLIEYDIHNRQRFDGVGVEKNQQEKVEIEEDVDEVVAGCVRTVMNKKCSFDSDRPLMEMGIESLELLELKYLLEKKLEVKIEPNFFFKYGTPKAIASYFKGETQAKHKNISELLPKIAQPEPKAEKTDSGFSAAQLENGIAIIGTACRFPGDADSPQKYWSLLCNGIDAITEVPLNRWDIEKYYNPDKNQPGKISSRYGGFISEVDKFDADFFHISPREAKYIDPQQRILLEENWKALENAGINPESLSGTETGVFVGIAFHDYEQLQNKHNQEQDLNLYFATGSSNAIGAGRLSYFLKLNGPAITVDTACSSSLSAVHLACQSIRNGECELALASGVNLLLSPELSISFSQAGMLSPDGRCKTFDASANGYVRSEGCGVVVLKSLKQAIEDRDPILAVVRGTAINQDGASNGMTAPNQSAQEAVIQKALSIAGISANQVSYVEAHGTGTSLGDPVEIKALEVVYGNNRGSERPLTIGSVKTNIGHTEAAAGIAGLIKVVLSLQNKYIPPHLHLKELNPYMSLTGIPGVIPMEGKLWEKYDGDESCVGAVSSFGFSGTNAHVILEEVPTQVKTQQLEEQPHLLTLSAKTEKALDELVSHYQNYLETNRELELADVCYTANTGRAQFNHRLGVIASNPQELTKKLLQHKAGEEVVGVFSGKLSSDSSYPKLAFLFTGQGSQYVNMGRKLYETQPTFRQALEECNQILSSYLEHPLLEILYHQDAENSSSSLIDQTAYTQPALFAIEYSLFKLWESWGIKPNVVMGHSVGEYVAACVAGVFSLEDGLKLIAMRGRLMQKLPSGGEMVSVMASESQVTEAVGEYSSQVTIAAINGPKSIVISGESGAIATICSKLEAVGVKTKQLQVSHAFHSPLMEPMLAEFAAVAKEVTYSQPKIPLISNVTGEKVGAEITIPEYWTRHVREPVRFAQSMKTLHQQGYKIFLEIGPKPILFGMGRQCLPESEGEWLPSLRPGVDEWQQILLSLGQLYVRGAKIDWLGFDQDYACQKVELPTYPFQRERYWIETAQTKNHQFESSCNVYSVPKIDFPLQIFCLSASSQQELLHLAKNTILSIEQHPEVKLSELCFLVNTKQSLSEYRLAVIAQSTLEVLAKLTDFVAGKDVENLWNDRIKNSDFLKVGFIFSPYSTFYPNMGKELYETQPKFRQSIDQCHKIISDYTGQSLLELLYSNKVDNLSEIKHIYRLPMLFAIQYALSELWKSWGVEPSLVMGHSFGEYSAALIAEIFNLEEGLKLLVSIGKLWDSKLEINCQAIGIIASEKYVEETIEPYIQEIKIISYGGYRNTVVGDPQTIQLVAEKLRKEGVLVKELPFAEGYHTDRIKPILGLVDQIHQGVNYSSSKIPFVSAISGELLNEEVDSTYWRKVWGEPVKFSTAIETAYKQGCKIFIEIGPKAVTLSMGRSHLGEEAGIWLSSLREQYSNWQIMLQSLSQLYVLGMPINWYEFYQNYPQYQVKLPIIFLPEETELLEKEKQENISKDSSFITSIETRINQMLIDGNVEYLTQHLKEKNELSEIESKFIPKLLELIAKTHQKEIIENQVKDYFYQLLWQPLIPNEDNSAIQLSHWLIFADSTGVGKKLATKLKEQGHKCTLVYRGKSFKNPESGTYLLNPCNFDEFEKLCQEIITSKQLSCQRVIHLWSLDAPTSENLSISQLEQVQIWGCGSLLYLLQSLVKISISSSPQLWIVTRGSQPVLSKIEELTVATSPLWGLGRVISLEHPQLWGGLIDLDLQGSQNEIETLVEILTSNQIEDHLALREKQIYVARLFKQCPKLSAPISFSSNATYLITGGLGALGLHVAKWMVSKGAKYLVLISRSSLSEDKQKYLSDLKQLGAEVVTVQADVCNPEEMLKVLDKIDSYMFTLKGIIHAAGKQRSERIERMQVEQLLAVMSPKIIGGWILHQITKDRELDFFVSFSSIASVWGAVGQAHYSAGNHFLDVLSSYRQAQGLPSFTVNWGPWSGGGMASEEFLRELKEKGIESLSPQQGIAALELLWNSHSVQTTVVNVNWDLFKQLYSTGRQRLLLEEINVKQVETKRSTSKQKLEIIKKMETAPKTERRNLLITYLQKEIGKILGLKIDQLPSLEQGFFEMGMDSLMAVELKNRLEDSLNCSLPTTLIFNFSNVISLADHIASSILGWELENIERSEFSKAESNKIQELSEVEELSEESIQLSIATKLTKLETLLEEN</sequence>
<dbReference type="SUPFAM" id="SSF51735">
    <property type="entry name" value="NAD(P)-binding Rossmann-fold domains"/>
    <property type="match status" value="2"/>
</dbReference>
<dbReference type="Gene3D" id="3.30.70.250">
    <property type="entry name" value="Malonyl-CoA ACP transacylase, ACP-binding"/>
    <property type="match status" value="1"/>
</dbReference>
<dbReference type="SUPFAM" id="SSF47336">
    <property type="entry name" value="ACP-like"/>
    <property type="match status" value="2"/>
</dbReference>
<keyword evidence="1" id="KW-0596">Phosphopantetheine</keyword>
<dbReference type="PANTHER" id="PTHR43775:SF37">
    <property type="entry name" value="SI:DKEY-61P9.11"/>
    <property type="match status" value="1"/>
</dbReference>
<gene>
    <name evidence="7" type="ORF">D5R40_08165</name>
</gene>
<reference evidence="7 8" key="1">
    <citation type="journal article" date="2018" name="ACS Chem. Biol.">
        <title>Ketoreductase domain dysfunction expands chemodiversity: malyngamide biosynthesis in the cyanobacterium Okeania hirsuta.</title>
        <authorList>
            <person name="Moss N.A."/>
            <person name="Leao T."/>
            <person name="Rankin M."/>
            <person name="McCullough T.M."/>
            <person name="Qu P."/>
            <person name="Korobeynikov A."/>
            <person name="Smith J.L."/>
            <person name="Gerwick L."/>
            <person name="Gerwick W.H."/>
        </authorList>
    </citation>
    <scope>NUCLEOTIDE SEQUENCE [LARGE SCALE GENOMIC DNA]</scope>
    <source>
        <strain evidence="7 8">PAB10Feb10-1</strain>
    </source>
</reference>
<dbReference type="Pfam" id="PF08659">
    <property type="entry name" value="KR"/>
    <property type="match status" value="1"/>
</dbReference>
<dbReference type="Pfam" id="PF00109">
    <property type="entry name" value="ketoacyl-synt"/>
    <property type="match status" value="1"/>
</dbReference>
<dbReference type="SMART" id="SM00827">
    <property type="entry name" value="PKS_AT"/>
    <property type="match status" value="2"/>
</dbReference>
<keyword evidence="8" id="KW-1185">Reference proteome</keyword>
<dbReference type="InterPro" id="IPR016035">
    <property type="entry name" value="Acyl_Trfase/lysoPLipase"/>
</dbReference>
<dbReference type="InterPro" id="IPR056395">
    <property type="entry name" value="WH_AprA"/>
</dbReference>
<dbReference type="OrthoDB" id="499075at2"/>
<dbReference type="Pfam" id="PF23525">
    <property type="entry name" value="Methyltransf_36"/>
    <property type="match status" value="1"/>
</dbReference>
<protein>
    <submittedName>
        <fullName evidence="7">SDR family NAD(P)-dependent oxidoreductase</fullName>
    </submittedName>
</protein>
<dbReference type="InterPro" id="IPR014043">
    <property type="entry name" value="Acyl_transferase_dom"/>
</dbReference>
<dbReference type="InterPro" id="IPR016039">
    <property type="entry name" value="Thiolase-like"/>
</dbReference>
<evidence type="ECO:0000256" key="1">
    <source>
        <dbReference type="ARBA" id="ARBA00022450"/>
    </source>
</evidence>
<evidence type="ECO:0000259" key="6">
    <source>
        <dbReference type="PROSITE" id="PS52004"/>
    </source>
</evidence>
<dbReference type="SMART" id="SM00822">
    <property type="entry name" value="PKS_KR"/>
    <property type="match status" value="1"/>
</dbReference>
<evidence type="ECO:0000259" key="4">
    <source>
        <dbReference type="PROSITE" id="PS50075"/>
    </source>
</evidence>
<feature type="domain" description="N-acetyltransferase" evidence="5">
    <location>
        <begin position="469"/>
        <end position="663"/>
    </location>
</feature>
<dbReference type="FunFam" id="3.40.47.10:FF:000019">
    <property type="entry name" value="Polyketide synthase type I"/>
    <property type="match status" value="1"/>
</dbReference>
<dbReference type="Proteomes" id="UP000269154">
    <property type="component" value="Unassembled WGS sequence"/>
</dbReference>
<comment type="caution">
    <text evidence="7">The sequence shown here is derived from an EMBL/GenBank/DDBJ whole genome shotgun (WGS) entry which is preliminary data.</text>
</comment>
<dbReference type="Gene3D" id="3.40.630.30">
    <property type="match status" value="1"/>
</dbReference>
<dbReference type="SMART" id="SM01294">
    <property type="entry name" value="PKS_PP_betabranch"/>
    <property type="match status" value="1"/>
</dbReference>
<dbReference type="Gene3D" id="3.40.47.10">
    <property type="match status" value="1"/>
</dbReference>
<dbReference type="Pfam" id="PF02801">
    <property type="entry name" value="Ketoacyl-synt_C"/>
    <property type="match status" value="1"/>
</dbReference>
<dbReference type="CDD" id="cd04301">
    <property type="entry name" value="NAT_SF"/>
    <property type="match status" value="1"/>
</dbReference>
<dbReference type="InterPro" id="IPR016036">
    <property type="entry name" value="Malonyl_transacylase_ACP-bd"/>
</dbReference>
<dbReference type="GO" id="GO:0006633">
    <property type="term" value="P:fatty acid biosynthetic process"/>
    <property type="evidence" value="ECO:0007669"/>
    <property type="project" value="InterPro"/>
</dbReference>
<dbReference type="InterPro" id="IPR020806">
    <property type="entry name" value="PKS_PP-bd"/>
</dbReference>
<evidence type="ECO:0000259" key="5">
    <source>
        <dbReference type="PROSITE" id="PS51186"/>
    </source>
</evidence>
<dbReference type="Pfam" id="PF00550">
    <property type="entry name" value="PP-binding"/>
    <property type="match status" value="2"/>
</dbReference>
<dbReference type="InterPro" id="IPR014031">
    <property type="entry name" value="Ketoacyl_synth_C"/>
</dbReference>
<dbReference type="Gene3D" id="3.40.366.10">
    <property type="entry name" value="Malonyl-Coenzyme A Acyl Carrier Protein, domain 2"/>
    <property type="match status" value="2"/>
</dbReference>